<keyword evidence="4 6" id="KW-0975">Bacterial flagellum</keyword>
<dbReference type="NCBIfam" id="TIGR01395">
    <property type="entry name" value="FlgC"/>
    <property type="match status" value="1"/>
</dbReference>
<dbReference type="Pfam" id="PF06429">
    <property type="entry name" value="Flg_bbr_C"/>
    <property type="match status" value="1"/>
</dbReference>
<proteinExistence type="inferred from homology"/>
<gene>
    <name evidence="9" type="ORF">FHS82_000932</name>
</gene>
<organism evidence="9 10">
    <name type="scientific">Pseudochelatococcus lubricantis</name>
    <dbReference type="NCBI Taxonomy" id="1538102"/>
    <lineage>
        <taxon>Bacteria</taxon>
        <taxon>Pseudomonadati</taxon>
        <taxon>Pseudomonadota</taxon>
        <taxon>Alphaproteobacteria</taxon>
        <taxon>Hyphomicrobiales</taxon>
        <taxon>Chelatococcaceae</taxon>
        <taxon>Pseudochelatococcus</taxon>
    </lineage>
</organism>
<evidence type="ECO:0000313" key="10">
    <source>
        <dbReference type="Proteomes" id="UP001429580"/>
    </source>
</evidence>
<keyword evidence="9" id="KW-0969">Cilium</keyword>
<evidence type="ECO:0000259" key="8">
    <source>
        <dbReference type="Pfam" id="PF06429"/>
    </source>
</evidence>
<evidence type="ECO:0000256" key="1">
    <source>
        <dbReference type="ARBA" id="ARBA00004117"/>
    </source>
</evidence>
<protein>
    <recommendedName>
        <fullName evidence="3 6">Flagellar basal-body rod protein FlgC</fullName>
    </recommendedName>
</protein>
<comment type="similarity">
    <text evidence="2">Belongs to the flagella basal body rod proteins family.</text>
</comment>
<feature type="domain" description="Flagellar basal body rod protein N-terminal" evidence="7">
    <location>
        <begin position="18"/>
        <end position="43"/>
    </location>
</feature>
<sequence length="146" mass="16028">MTIVPVQNRDWLDLSSRMASAAMQAQSTRMRVVSENIANADATASTPGGNPYRRKTITFRQELDRATGVEIVGTRDIGTDKAPFGMRLDPGHPGADTEGYVKVPNVNVLVEMADLREAVRSYEANVQVVKFSRSLSSMTIDLLRNS</sequence>
<feature type="domain" description="Flagellar basal-body/hook protein C-terminal" evidence="8">
    <location>
        <begin position="98"/>
        <end position="139"/>
    </location>
</feature>
<accession>A0ABX0UVX6</accession>
<comment type="caution">
    <text evidence="9">The sequence shown here is derived from an EMBL/GenBank/DDBJ whole genome shotgun (WGS) entry which is preliminary data.</text>
</comment>
<dbReference type="Pfam" id="PF00460">
    <property type="entry name" value="Flg_bb_rod"/>
    <property type="match status" value="1"/>
</dbReference>
<comment type="subcellular location">
    <subcellularLocation>
        <location evidence="1 6">Bacterial flagellum basal body</location>
    </subcellularLocation>
</comment>
<name>A0ABX0UVX6_9HYPH</name>
<evidence type="ECO:0000256" key="4">
    <source>
        <dbReference type="ARBA" id="ARBA00023143"/>
    </source>
</evidence>
<comment type="subunit">
    <text evidence="5 6">The basal body constitutes a major portion of the flagellar organelle and consists of four rings (L,P,S, and M) mounted on a central rod. The rod consists of about 26 subunits of FlgG in the distal portion, and FlgB, FlgC and FlgF are thought to build up the proximal portion of the rod with about 6 subunits each.</text>
</comment>
<evidence type="ECO:0000256" key="3">
    <source>
        <dbReference type="ARBA" id="ARBA00017941"/>
    </source>
</evidence>
<evidence type="ECO:0000256" key="2">
    <source>
        <dbReference type="ARBA" id="ARBA00009677"/>
    </source>
</evidence>
<dbReference type="PANTHER" id="PTHR30435">
    <property type="entry name" value="FLAGELLAR PROTEIN"/>
    <property type="match status" value="1"/>
</dbReference>
<keyword evidence="9" id="KW-0966">Cell projection</keyword>
<evidence type="ECO:0000256" key="5">
    <source>
        <dbReference type="ARBA" id="ARBA00025933"/>
    </source>
</evidence>
<dbReference type="Proteomes" id="UP001429580">
    <property type="component" value="Unassembled WGS sequence"/>
</dbReference>
<evidence type="ECO:0000259" key="7">
    <source>
        <dbReference type="Pfam" id="PF00460"/>
    </source>
</evidence>
<evidence type="ECO:0000313" key="9">
    <source>
        <dbReference type="EMBL" id="NIJ57106.1"/>
    </source>
</evidence>
<evidence type="ECO:0000256" key="6">
    <source>
        <dbReference type="RuleBase" id="RU362062"/>
    </source>
</evidence>
<reference evidence="9 10" key="1">
    <citation type="submission" date="2020-03" db="EMBL/GenBank/DDBJ databases">
        <title>Genomic Encyclopedia of Type Strains, Phase IV (KMG-IV): sequencing the most valuable type-strain genomes for metagenomic binning, comparative biology and taxonomic classification.</title>
        <authorList>
            <person name="Goeker M."/>
        </authorList>
    </citation>
    <scope>NUCLEOTIDE SEQUENCE [LARGE SCALE GENOMIC DNA]</scope>
    <source>
        <strain evidence="9 10">DSM 103870</strain>
    </source>
</reference>
<keyword evidence="10" id="KW-1185">Reference proteome</keyword>
<keyword evidence="9" id="KW-0282">Flagellum</keyword>
<dbReference type="PANTHER" id="PTHR30435:SF2">
    <property type="entry name" value="FLAGELLAR BASAL-BODY ROD PROTEIN FLGC"/>
    <property type="match status" value="1"/>
</dbReference>
<dbReference type="RefSeq" id="WP_166949323.1">
    <property type="nucleotide sequence ID" value="NZ_JAASQI010000002.1"/>
</dbReference>
<dbReference type="InterPro" id="IPR001444">
    <property type="entry name" value="Flag_bb_rod_N"/>
</dbReference>
<dbReference type="InterPro" id="IPR006299">
    <property type="entry name" value="FlgC"/>
</dbReference>
<dbReference type="InterPro" id="IPR010930">
    <property type="entry name" value="Flg_bb/hook_C_dom"/>
</dbReference>
<dbReference type="EMBL" id="JAASQI010000002">
    <property type="protein sequence ID" value="NIJ57106.1"/>
    <property type="molecule type" value="Genomic_DNA"/>
</dbReference>